<keyword evidence="3" id="KW-1185">Reference proteome</keyword>
<keyword evidence="1" id="KW-0472">Membrane</keyword>
<keyword evidence="1" id="KW-0812">Transmembrane</keyword>
<dbReference type="Proteomes" id="UP001139347">
    <property type="component" value="Unassembled WGS sequence"/>
</dbReference>
<reference evidence="2" key="1">
    <citation type="submission" date="2022-04" db="EMBL/GenBank/DDBJ databases">
        <title>Paenibacillus mangrovi sp. nov., a novel endophytic bacterium isolated from bark of Kandelia candel.</title>
        <authorList>
            <person name="Tuo L."/>
        </authorList>
    </citation>
    <scope>NUCLEOTIDE SEQUENCE</scope>
    <source>
        <strain evidence="2">KQZ6P-2</strain>
    </source>
</reference>
<feature type="transmembrane region" description="Helical" evidence="1">
    <location>
        <begin position="77"/>
        <end position="106"/>
    </location>
</feature>
<dbReference type="EMBL" id="JALIRP010000007">
    <property type="protein sequence ID" value="MCJ8013660.1"/>
    <property type="molecule type" value="Genomic_DNA"/>
</dbReference>
<keyword evidence="1" id="KW-1133">Transmembrane helix</keyword>
<sequence length="113" mass="12502">MTRKTGIARLLEIAGEKRGLMIVSGLLSSLGAVCILVPYDFCLFHFERVVGTRIPLKIFKMDGGRDVSLSIRLSDGLLFLIVSGVTLHVECCVSVVRCSFVVLFVFHCIRERG</sequence>
<feature type="transmembrane region" description="Helical" evidence="1">
    <location>
        <begin position="20"/>
        <end position="39"/>
    </location>
</feature>
<proteinExistence type="predicted"/>
<protein>
    <submittedName>
        <fullName evidence="2">Uncharacterized protein</fullName>
    </submittedName>
</protein>
<gene>
    <name evidence="2" type="ORF">MUG84_18200</name>
</gene>
<organism evidence="2 3">
    <name type="scientific">Paenibacillus mangrovi</name>
    <dbReference type="NCBI Taxonomy" id="2931978"/>
    <lineage>
        <taxon>Bacteria</taxon>
        <taxon>Bacillati</taxon>
        <taxon>Bacillota</taxon>
        <taxon>Bacilli</taxon>
        <taxon>Bacillales</taxon>
        <taxon>Paenibacillaceae</taxon>
        <taxon>Paenibacillus</taxon>
    </lineage>
</organism>
<evidence type="ECO:0000256" key="1">
    <source>
        <dbReference type="SAM" id="Phobius"/>
    </source>
</evidence>
<evidence type="ECO:0000313" key="3">
    <source>
        <dbReference type="Proteomes" id="UP001139347"/>
    </source>
</evidence>
<dbReference type="AlphaFoldDB" id="A0A9X1WTK3"/>
<accession>A0A9X1WTK3</accession>
<name>A0A9X1WTK3_9BACL</name>
<dbReference type="RefSeq" id="WP_244727615.1">
    <property type="nucleotide sequence ID" value="NZ_JALIRP010000007.1"/>
</dbReference>
<comment type="caution">
    <text evidence="2">The sequence shown here is derived from an EMBL/GenBank/DDBJ whole genome shotgun (WGS) entry which is preliminary data.</text>
</comment>
<evidence type="ECO:0000313" key="2">
    <source>
        <dbReference type="EMBL" id="MCJ8013660.1"/>
    </source>
</evidence>